<dbReference type="RefSeq" id="WP_120204244.1">
    <property type="nucleotide sequence ID" value="NZ_CP032514.1"/>
</dbReference>
<proteinExistence type="predicted"/>
<evidence type="ECO:0000256" key="2">
    <source>
        <dbReference type="SAM" id="Phobius"/>
    </source>
</evidence>
<dbReference type="Proteomes" id="UP000273001">
    <property type="component" value="Chromosome"/>
</dbReference>
<keyword evidence="2" id="KW-0472">Membrane</keyword>
<name>A0ABM6Z337_9ACTO</name>
<feature type="region of interest" description="Disordered" evidence="1">
    <location>
        <begin position="45"/>
        <end position="78"/>
    </location>
</feature>
<evidence type="ECO:0000256" key="1">
    <source>
        <dbReference type="SAM" id="MobiDB-lite"/>
    </source>
</evidence>
<reference evidence="3 4" key="1">
    <citation type="submission" date="2018-09" db="EMBL/GenBank/DDBJ databases">
        <authorList>
            <person name="Li J."/>
        </authorList>
    </citation>
    <scope>NUCLEOTIDE SEQUENCE [LARGE SCALE GENOMIC DNA]</scope>
    <source>
        <strain evidence="3 4">2129</strain>
    </source>
</reference>
<keyword evidence="4" id="KW-1185">Reference proteome</keyword>
<keyword evidence="2" id="KW-0812">Transmembrane</keyword>
<evidence type="ECO:0000313" key="4">
    <source>
        <dbReference type="Proteomes" id="UP000273001"/>
    </source>
</evidence>
<dbReference type="EMBL" id="CP032514">
    <property type="protein sequence ID" value="AYD89657.1"/>
    <property type="molecule type" value="Genomic_DNA"/>
</dbReference>
<keyword evidence="2" id="KW-1133">Transmembrane helix</keyword>
<gene>
    <name evidence="3" type="ORF">D5R93_05655</name>
</gene>
<organism evidence="3 4">
    <name type="scientific">Actinomyces lilanjuaniae</name>
    <dbReference type="NCBI Taxonomy" id="2321394"/>
    <lineage>
        <taxon>Bacteria</taxon>
        <taxon>Bacillati</taxon>
        <taxon>Actinomycetota</taxon>
        <taxon>Actinomycetes</taxon>
        <taxon>Actinomycetales</taxon>
        <taxon>Actinomycetaceae</taxon>
        <taxon>Actinomyces</taxon>
    </lineage>
</organism>
<evidence type="ECO:0000313" key="3">
    <source>
        <dbReference type="EMBL" id="AYD89657.1"/>
    </source>
</evidence>
<sequence>MELLAAAAAAEVLHPVWRDPLWVTAVTSGLAAIIGAVAGLLTRSSRQDRKLDEAAASAERAAASSEAAREGISNNHNTHLRDDLDRIMQGVDILLHTQEVTARRLDEIGQRLELHVVDDDDWQARVERRLLVLEETGQ</sequence>
<feature type="compositionally biased region" description="Low complexity" evidence="1">
    <location>
        <begin position="54"/>
        <end position="66"/>
    </location>
</feature>
<evidence type="ECO:0008006" key="5">
    <source>
        <dbReference type="Google" id="ProtNLM"/>
    </source>
</evidence>
<accession>A0ABM6Z337</accession>
<feature type="transmembrane region" description="Helical" evidence="2">
    <location>
        <begin position="20"/>
        <end position="41"/>
    </location>
</feature>
<protein>
    <recommendedName>
        <fullName evidence="5">DUF2746 domain-containing protein</fullName>
    </recommendedName>
</protein>